<evidence type="ECO:0000313" key="2">
    <source>
        <dbReference type="EMBL" id="TGJ84123.1"/>
    </source>
</evidence>
<feature type="compositionally biased region" description="Low complexity" evidence="1">
    <location>
        <begin position="443"/>
        <end position="455"/>
    </location>
</feature>
<proteinExistence type="predicted"/>
<dbReference type="EMBL" id="SKBN01000075">
    <property type="protein sequence ID" value="TGJ84123.1"/>
    <property type="molecule type" value="Genomic_DNA"/>
</dbReference>
<feature type="compositionally biased region" description="Acidic residues" evidence="1">
    <location>
        <begin position="286"/>
        <end position="310"/>
    </location>
</feature>
<feature type="compositionally biased region" description="Polar residues" evidence="1">
    <location>
        <begin position="119"/>
        <end position="147"/>
    </location>
</feature>
<evidence type="ECO:0000313" key="3">
    <source>
        <dbReference type="Proteomes" id="UP000297716"/>
    </source>
</evidence>
<keyword evidence="3" id="KW-1185">Reference proteome</keyword>
<feature type="compositionally biased region" description="Low complexity" evidence="1">
    <location>
        <begin position="89"/>
        <end position="100"/>
    </location>
</feature>
<gene>
    <name evidence="2" type="ORF">E0Z10_g4659</name>
</gene>
<feature type="region of interest" description="Disordered" evidence="1">
    <location>
        <begin position="208"/>
        <end position="235"/>
    </location>
</feature>
<feature type="region of interest" description="Disordered" evidence="1">
    <location>
        <begin position="114"/>
        <end position="147"/>
    </location>
</feature>
<feature type="region of interest" description="Disordered" evidence="1">
    <location>
        <begin position="249"/>
        <end position="406"/>
    </location>
</feature>
<evidence type="ECO:0000256" key="1">
    <source>
        <dbReference type="SAM" id="MobiDB-lite"/>
    </source>
</evidence>
<feature type="compositionally biased region" description="Polar residues" evidence="1">
    <location>
        <begin position="267"/>
        <end position="282"/>
    </location>
</feature>
<organism evidence="2 3">
    <name type="scientific">Xylaria hypoxylon</name>
    <dbReference type="NCBI Taxonomy" id="37992"/>
    <lineage>
        <taxon>Eukaryota</taxon>
        <taxon>Fungi</taxon>
        <taxon>Dikarya</taxon>
        <taxon>Ascomycota</taxon>
        <taxon>Pezizomycotina</taxon>
        <taxon>Sordariomycetes</taxon>
        <taxon>Xylariomycetidae</taxon>
        <taxon>Xylariales</taxon>
        <taxon>Xylariaceae</taxon>
        <taxon>Xylaria</taxon>
    </lineage>
</organism>
<dbReference type="AlphaFoldDB" id="A0A4Z0Z010"/>
<dbReference type="OrthoDB" id="4774389at2759"/>
<dbReference type="Proteomes" id="UP000297716">
    <property type="component" value="Unassembled WGS sequence"/>
</dbReference>
<feature type="compositionally biased region" description="Basic residues" evidence="1">
    <location>
        <begin position="361"/>
        <end position="381"/>
    </location>
</feature>
<sequence length="483" mass="53931">MDDPITPGKKVQPMAVAHQLTPPTTAAKMEAAGAGNHLDYSLTPSVRRLLYGRPVTTHEAGENEDSVPTSFENGVKEPHDTQNSSASAQVQFQNGQVQPQQEVKKKFLDVQLHQDKPEAQNQPAVAMQQPNDTKRQLNTHGQPESDITQWLYSSKSREQRRQRFDSVLHSLWPSNDEFNAARHPFYDPEKDGLYDDFIKYQEWDGDCPYDDDDYDPFTDPTRSTEVWQPKIGDEGIEDEHDLRMVLKARREHRARSKAIKAYRQRRNQPTSTKHIGSDTTRVPLSDSDDSGSDSGSDTDSDSDSGSDDDGVGMKGVEPAINTEEPSSITTPLLKGNSVLQPTISAKGIRVFGDEKPTSGRGRPRGSKNKPKGRKKPTQKKRGHEENPDSTYKYNDDNDDSEDEQPVYKRAKKIKSEFATGDKSWKAQTRAAARRAGYVSMDGSCDADIDSSASSAGENSFDETDEGRSEKKSLLSRFTTFITR</sequence>
<reference evidence="2 3" key="1">
    <citation type="submission" date="2019-03" db="EMBL/GenBank/DDBJ databases">
        <title>Draft genome sequence of Xylaria hypoxylon DSM 108379, a ubiquitous saprotrophic-parasitic fungi on hardwood.</title>
        <authorList>
            <person name="Buettner E."/>
            <person name="Leonhardt S."/>
            <person name="Gebauer A.M."/>
            <person name="Liers C."/>
            <person name="Hofrichter M."/>
            <person name="Kellner H."/>
        </authorList>
    </citation>
    <scope>NUCLEOTIDE SEQUENCE [LARGE SCALE GENOMIC DNA]</scope>
    <source>
        <strain evidence="2 3">DSM 108379</strain>
    </source>
</reference>
<feature type="compositionally biased region" description="Basic residues" evidence="1">
    <location>
        <begin position="249"/>
        <end position="266"/>
    </location>
</feature>
<protein>
    <submittedName>
        <fullName evidence="2">Uncharacterized protein</fullName>
    </submittedName>
</protein>
<feature type="region of interest" description="Disordered" evidence="1">
    <location>
        <begin position="53"/>
        <end position="100"/>
    </location>
</feature>
<comment type="caution">
    <text evidence="2">The sequence shown here is derived from an EMBL/GenBank/DDBJ whole genome shotgun (WGS) entry which is preliminary data.</text>
</comment>
<feature type="region of interest" description="Disordered" evidence="1">
    <location>
        <begin position="443"/>
        <end position="471"/>
    </location>
</feature>
<name>A0A4Z0Z010_9PEZI</name>
<accession>A0A4Z0Z010</accession>